<organism evidence="2 3">
    <name type="scientific">Siminovitchia sediminis</name>
    <dbReference type="NCBI Taxonomy" id="1274353"/>
    <lineage>
        <taxon>Bacteria</taxon>
        <taxon>Bacillati</taxon>
        <taxon>Bacillota</taxon>
        <taxon>Bacilli</taxon>
        <taxon>Bacillales</taxon>
        <taxon>Bacillaceae</taxon>
        <taxon>Siminovitchia</taxon>
    </lineage>
</organism>
<proteinExistence type="predicted"/>
<dbReference type="SUPFAM" id="SSF47413">
    <property type="entry name" value="lambda repressor-like DNA-binding domains"/>
    <property type="match status" value="1"/>
</dbReference>
<evidence type="ECO:0000313" key="3">
    <source>
        <dbReference type="Proteomes" id="UP001597301"/>
    </source>
</evidence>
<feature type="domain" description="HTH cro/C1-type" evidence="1">
    <location>
        <begin position="11"/>
        <end position="62"/>
    </location>
</feature>
<dbReference type="SMART" id="SM00530">
    <property type="entry name" value="HTH_XRE"/>
    <property type="match status" value="1"/>
</dbReference>
<dbReference type="Pfam" id="PF01381">
    <property type="entry name" value="HTH_3"/>
    <property type="match status" value="1"/>
</dbReference>
<dbReference type="PROSITE" id="PS50943">
    <property type="entry name" value="HTH_CROC1"/>
    <property type="match status" value="1"/>
</dbReference>
<evidence type="ECO:0000313" key="2">
    <source>
        <dbReference type="EMBL" id="MFD1707691.1"/>
    </source>
</evidence>
<dbReference type="Proteomes" id="UP001597301">
    <property type="component" value="Unassembled WGS sequence"/>
</dbReference>
<comment type="caution">
    <text evidence="2">The sequence shown here is derived from an EMBL/GenBank/DDBJ whole genome shotgun (WGS) entry which is preliminary data.</text>
</comment>
<evidence type="ECO:0000259" key="1">
    <source>
        <dbReference type="PROSITE" id="PS50943"/>
    </source>
</evidence>
<protein>
    <submittedName>
        <fullName evidence="2">Helix-turn-helix transcriptional regulator</fullName>
    </submittedName>
</protein>
<dbReference type="CDD" id="cd00093">
    <property type="entry name" value="HTH_XRE"/>
    <property type="match status" value="1"/>
</dbReference>
<dbReference type="GeneID" id="56393118"/>
<dbReference type="InterPro" id="IPR010982">
    <property type="entry name" value="Lambda_DNA-bd_dom_sf"/>
</dbReference>
<dbReference type="EMBL" id="JBHUEO010000038">
    <property type="protein sequence ID" value="MFD1707691.1"/>
    <property type="molecule type" value="Genomic_DNA"/>
</dbReference>
<dbReference type="RefSeq" id="WP_186306588.1">
    <property type="nucleotide sequence ID" value="NZ_JBHUEO010000038.1"/>
</dbReference>
<dbReference type="InterPro" id="IPR001387">
    <property type="entry name" value="Cro/C1-type_HTH"/>
</dbReference>
<name>A0ABW4KKF8_9BACI</name>
<sequence>MKPVKRLWLCKMRKNSGLTQWQVAKDLEIGRSTYAKAELGYAVSVDTAKRIAQLFGVSWVLFFNEDCSVSEQLETIRNIK</sequence>
<gene>
    <name evidence="2" type="ORF">ACFSCZ_13260</name>
</gene>
<dbReference type="Gene3D" id="1.10.260.40">
    <property type="entry name" value="lambda repressor-like DNA-binding domains"/>
    <property type="match status" value="1"/>
</dbReference>
<keyword evidence="3" id="KW-1185">Reference proteome</keyword>
<accession>A0ABW4KKF8</accession>
<reference evidence="3" key="1">
    <citation type="journal article" date="2019" name="Int. J. Syst. Evol. Microbiol.">
        <title>The Global Catalogue of Microorganisms (GCM) 10K type strain sequencing project: providing services to taxonomists for standard genome sequencing and annotation.</title>
        <authorList>
            <consortium name="The Broad Institute Genomics Platform"/>
            <consortium name="The Broad Institute Genome Sequencing Center for Infectious Disease"/>
            <person name="Wu L."/>
            <person name="Ma J."/>
        </authorList>
    </citation>
    <scope>NUCLEOTIDE SEQUENCE [LARGE SCALE GENOMIC DNA]</scope>
    <source>
        <strain evidence="3">CGMCC 1.12295</strain>
    </source>
</reference>